<feature type="transmembrane region" description="Helical" evidence="1">
    <location>
        <begin position="12"/>
        <end position="30"/>
    </location>
</feature>
<dbReference type="AlphaFoldDB" id="U2YNR6"/>
<accession>U2YNR6</accession>
<comment type="caution">
    <text evidence="3">The sequence shown here is derived from an EMBL/GenBank/DDBJ whole genome shotgun (WGS) entry which is preliminary data.</text>
</comment>
<gene>
    <name evidence="3" type="ORF">NT2_09_01130</name>
</gene>
<dbReference type="InterPro" id="IPR010333">
    <property type="entry name" value="VirJ"/>
</dbReference>
<dbReference type="eggNOG" id="COG1073">
    <property type="taxonomic scope" value="Bacteria"/>
</dbReference>
<proteinExistence type="predicted"/>
<protein>
    <recommendedName>
        <fullName evidence="2">Bacterial virulence domain-containing protein</fullName>
    </recommendedName>
</protein>
<dbReference type="InterPro" id="IPR011225">
    <property type="entry name" value="IV_sec_VirJ"/>
</dbReference>
<evidence type="ECO:0000259" key="2">
    <source>
        <dbReference type="Pfam" id="PF06057"/>
    </source>
</evidence>
<dbReference type="PIRSF" id="PIRSF029063">
    <property type="entry name" value="IV_sec_VirJ"/>
    <property type="match status" value="1"/>
</dbReference>
<evidence type="ECO:0000313" key="3">
    <source>
        <dbReference type="EMBL" id="GAD50505.1"/>
    </source>
</evidence>
<keyword evidence="4" id="KW-1185">Reference proteome</keyword>
<name>U2YNR6_9SPHN</name>
<dbReference type="SUPFAM" id="SSF53474">
    <property type="entry name" value="alpha/beta-Hydrolases"/>
    <property type="match status" value="2"/>
</dbReference>
<evidence type="ECO:0000313" key="4">
    <source>
        <dbReference type="Proteomes" id="UP000016568"/>
    </source>
</evidence>
<dbReference type="InterPro" id="IPR029058">
    <property type="entry name" value="AB_hydrolase_fold"/>
</dbReference>
<dbReference type="eggNOG" id="COG3946">
    <property type="taxonomic scope" value="Bacteria"/>
</dbReference>
<keyword evidence="1" id="KW-1133">Transmembrane helix</keyword>
<dbReference type="ESTHER" id="9sphn-u2ynr6">
    <property type="family name" value="VirJ"/>
</dbReference>
<reference evidence="3 4" key="1">
    <citation type="submission" date="2013-09" db="EMBL/GenBank/DDBJ databases">
        <title>Whole genome shotgun sequence of Novosphingobium tardaugens NBRC 16725.</title>
        <authorList>
            <person name="Isaki S."/>
            <person name="Hosoyama A."/>
            <person name="Tsuchikane K."/>
            <person name="Katsumata H."/>
            <person name="Ando Y."/>
            <person name="Yamazaki S."/>
            <person name="Fujita N."/>
        </authorList>
    </citation>
    <scope>NUCLEOTIDE SEQUENCE [LARGE SCALE GENOMIC DNA]</scope>
    <source>
        <strain evidence="3 4">NBRC 16725</strain>
    </source>
</reference>
<evidence type="ECO:0000256" key="1">
    <source>
        <dbReference type="SAM" id="Phobius"/>
    </source>
</evidence>
<dbReference type="Proteomes" id="UP000016568">
    <property type="component" value="Unassembled WGS sequence"/>
</dbReference>
<keyword evidence="1" id="KW-0472">Membrane</keyword>
<sequence>MPSQREIVMQRVSLGLGGLMMGVLLALATVPHAKSAAHDVSVTALTPDAREQRIKLAGIGNSSAYLPTGTIRGTMLFLSDEQGWTSDTARLARKLSDNGFAVAGIPTPIFRKAFYAGKGCANPNYLLTTIAKDFEHKLGFAHYDKPAVIGAGTGAALVYGALAEAQPNIYRGGITLGLSPTVLGAKPWCAADGLTLSRTYDATMAPGWRFSPPASLPIPLVALENPAQSAAVARFLAQAPQAKTVVLQPNESWITALTPRISPWFDTASPAEPGGRSLSDLPIALSTDPAAPPGKTMAILYSGDGGWAGIDRDIAAALAARGVPSVGVDSLAYFWTARTPQEAGHDLDRLITHYSALWHKPRVVLIGYSFGADDLAYIVGTLPPDARARISRVSFLGLSPTADFQFHLASWLDIAGADALPTAPAIAKLRGLPMQCVRGTEESDSACPSLPATLAEQDILPGGHHFDGNTTLVASTILQGLRL</sequence>
<dbReference type="Pfam" id="PF06057">
    <property type="entry name" value="VirJ"/>
    <property type="match status" value="1"/>
</dbReference>
<dbReference type="Gene3D" id="3.40.50.1820">
    <property type="entry name" value="alpha/beta hydrolase"/>
    <property type="match status" value="1"/>
</dbReference>
<dbReference type="EMBL" id="BASZ01000009">
    <property type="protein sequence ID" value="GAD50505.1"/>
    <property type="molecule type" value="Genomic_DNA"/>
</dbReference>
<feature type="domain" description="Bacterial virulence" evidence="2">
    <location>
        <begin position="296"/>
        <end position="482"/>
    </location>
</feature>
<keyword evidence="1" id="KW-0812">Transmembrane</keyword>
<organism evidence="3 4">
    <name type="scientific">Caenibius tardaugens NBRC 16725</name>
    <dbReference type="NCBI Taxonomy" id="1219035"/>
    <lineage>
        <taxon>Bacteria</taxon>
        <taxon>Pseudomonadati</taxon>
        <taxon>Pseudomonadota</taxon>
        <taxon>Alphaproteobacteria</taxon>
        <taxon>Sphingomonadales</taxon>
        <taxon>Erythrobacteraceae</taxon>
        <taxon>Caenibius</taxon>
    </lineage>
</organism>